<dbReference type="OrthoDB" id="9810148at2"/>
<name>A0A1I5W110_9FIRM</name>
<dbReference type="STRING" id="937334.SAMN05444406_11362"/>
<dbReference type="PANTHER" id="PTHR11669">
    <property type="entry name" value="REPLICATION FACTOR C / DNA POLYMERASE III GAMMA-TAU SUBUNIT"/>
    <property type="match status" value="1"/>
</dbReference>
<dbReference type="FunFam" id="3.40.50.300:FF:001255">
    <property type="entry name" value="DNA polymerase III subunit delta"/>
    <property type="match status" value="1"/>
</dbReference>
<dbReference type="NCBIfam" id="TIGR00678">
    <property type="entry name" value="holB"/>
    <property type="match status" value="1"/>
</dbReference>
<dbReference type="Pfam" id="PF13177">
    <property type="entry name" value="DNA_pol3_delta2"/>
    <property type="match status" value="1"/>
</dbReference>
<dbReference type="GO" id="GO:0009360">
    <property type="term" value="C:DNA polymerase III complex"/>
    <property type="evidence" value="ECO:0007669"/>
    <property type="project" value="InterPro"/>
</dbReference>
<evidence type="ECO:0000256" key="3">
    <source>
        <dbReference type="ARBA" id="ARBA00022679"/>
    </source>
</evidence>
<dbReference type="GO" id="GO:0006261">
    <property type="term" value="P:DNA-templated DNA replication"/>
    <property type="evidence" value="ECO:0007669"/>
    <property type="project" value="TreeGrafter"/>
</dbReference>
<dbReference type="Pfam" id="PF09115">
    <property type="entry name" value="DNApol3-delta_C"/>
    <property type="match status" value="1"/>
</dbReference>
<dbReference type="SUPFAM" id="SSF52540">
    <property type="entry name" value="P-loop containing nucleoside triphosphate hydrolases"/>
    <property type="match status" value="1"/>
</dbReference>
<dbReference type="Proteomes" id="UP000198577">
    <property type="component" value="Unassembled WGS sequence"/>
</dbReference>
<dbReference type="EC" id="2.7.7.7" evidence="1"/>
<evidence type="ECO:0000259" key="8">
    <source>
        <dbReference type="Pfam" id="PF09115"/>
    </source>
</evidence>
<dbReference type="InterPro" id="IPR050238">
    <property type="entry name" value="DNA_Rep/Repair_Clamp_Loader"/>
</dbReference>
<keyword evidence="5" id="KW-0235">DNA replication</keyword>
<evidence type="ECO:0000256" key="1">
    <source>
        <dbReference type="ARBA" id="ARBA00012417"/>
    </source>
</evidence>
<dbReference type="Gene3D" id="1.20.272.10">
    <property type="match status" value="1"/>
</dbReference>
<comment type="catalytic activity">
    <reaction evidence="7">
        <text>DNA(n) + a 2'-deoxyribonucleoside 5'-triphosphate = DNA(n+1) + diphosphate</text>
        <dbReference type="Rhea" id="RHEA:22508"/>
        <dbReference type="Rhea" id="RHEA-COMP:17339"/>
        <dbReference type="Rhea" id="RHEA-COMP:17340"/>
        <dbReference type="ChEBI" id="CHEBI:33019"/>
        <dbReference type="ChEBI" id="CHEBI:61560"/>
        <dbReference type="ChEBI" id="CHEBI:173112"/>
        <dbReference type="EC" id="2.7.7.7"/>
    </reaction>
</comment>
<evidence type="ECO:0000313" key="9">
    <source>
        <dbReference type="EMBL" id="SFQ13439.1"/>
    </source>
</evidence>
<evidence type="ECO:0000313" key="10">
    <source>
        <dbReference type="Proteomes" id="UP000198577"/>
    </source>
</evidence>
<dbReference type="EMBL" id="FOXR01000013">
    <property type="protein sequence ID" value="SFQ13439.1"/>
    <property type="molecule type" value="Genomic_DNA"/>
</dbReference>
<dbReference type="GO" id="GO:0003677">
    <property type="term" value="F:DNA binding"/>
    <property type="evidence" value="ECO:0007669"/>
    <property type="project" value="InterPro"/>
</dbReference>
<evidence type="ECO:0000256" key="2">
    <source>
        <dbReference type="ARBA" id="ARBA00014363"/>
    </source>
</evidence>
<keyword evidence="10" id="KW-1185">Reference proteome</keyword>
<dbReference type="AlphaFoldDB" id="A0A1I5W110"/>
<dbReference type="RefSeq" id="WP_092282344.1">
    <property type="nucleotide sequence ID" value="NZ_FOXR01000013.1"/>
</dbReference>
<dbReference type="GO" id="GO:0008408">
    <property type="term" value="F:3'-5' exonuclease activity"/>
    <property type="evidence" value="ECO:0007669"/>
    <property type="project" value="InterPro"/>
</dbReference>
<dbReference type="InterPro" id="IPR027417">
    <property type="entry name" value="P-loop_NTPase"/>
</dbReference>
<dbReference type="Gene3D" id="3.40.50.300">
    <property type="entry name" value="P-loop containing nucleotide triphosphate hydrolases"/>
    <property type="match status" value="1"/>
</dbReference>
<evidence type="ECO:0000256" key="5">
    <source>
        <dbReference type="ARBA" id="ARBA00022705"/>
    </source>
</evidence>
<gene>
    <name evidence="9" type="ORF">SAMN05444406_11362</name>
</gene>
<dbReference type="InterPro" id="IPR015199">
    <property type="entry name" value="DNA_pol_III_delta_C"/>
</dbReference>
<evidence type="ECO:0000256" key="7">
    <source>
        <dbReference type="ARBA" id="ARBA00049244"/>
    </source>
</evidence>
<feature type="domain" description="DNA polymerase III delta subunit C-terminal" evidence="8">
    <location>
        <begin position="235"/>
        <end position="323"/>
    </location>
</feature>
<evidence type="ECO:0000256" key="6">
    <source>
        <dbReference type="ARBA" id="ARBA00022932"/>
    </source>
</evidence>
<sequence length="324" mass="37389">MNFLDVIGQSFIVKRLKQIIESQRIGHAYLFVGPEGIGKRTITDIFARGIMCKSQGHRPCDLCRSCRQFNSGNHPDVYRVQKGDKSSIGVEQIRSILDDINLKPYESSRKVYIIEDAHAMTVQAQNAFLKTLEEPPSFATIILLAEKSSELLPTILSRCQVFRMQRLTREEVCTIIMRHFDMPKERAMLFAGLSDGIPGKGLQLAGSQEFNEMRSDVFKFLEEIFGYNDIDKMAQWELFNQYKDRIDEILDMLVIWFRDILVYKEIGDPALVINIDKLPLIEKQASLFTIRRIRSIIESIERTRRMLKGNANYQLTIENLLLGM</sequence>
<proteinExistence type="predicted"/>
<keyword evidence="3" id="KW-0808">Transferase</keyword>
<evidence type="ECO:0000256" key="4">
    <source>
        <dbReference type="ARBA" id="ARBA00022695"/>
    </source>
</evidence>
<dbReference type="InterPro" id="IPR004622">
    <property type="entry name" value="DNA_pol_HolB"/>
</dbReference>
<keyword evidence="4" id="KW-0548">Nucleotidyltransferase</keyword>
<protein>
    <recommendedName>
        <fullName evidence="2">DNA polymerase III subunit delta'</fullName>
        <ecNumber evidence="1">2.7.7.7</ecNumber>
    </recommendedName>
</protein>
<dbReference type="GO" id="GO:0003887">
    <property type="term" value="F:DNA-directed DNA polymerase activity"/>
    <property type="evidence" value="ECO:0007669"/>
    <property type="project" value="UniProtKB-KW"/>
</dbReference>
<accession>A0A1I5W110</accession>
<reference evidence="9 10" key="1">
    <citation type="submission" date="2016-10" db="EMBL/GenBank/DDBJ databases">
        <authorList>
            <person name="de Groot N.N."/>
        </authorList>
    </citation>
    <scope>NUCLEOTIDE SEQUENCE [LARGE SCALE GENOMIC DNA]</scope>
    <source>
        <strain evidence="9 10">DSM 20678</strain>
    </source>
</reference>
<organism evidence="9 10">
    <name type="scientific">Caldicoprobacter faecalis</name>
    <dbReference type="NCBI Taxonomy" id="937334"/>
    <lineage>
        <taxon>Bacteria</taxon>
        <taxon>Bacillati</taxon>
        <taxon>Bacillota</taxon>
        <taxon>Clostridia</taxon>
        <taxon>Caldicoprobacterales</taxon>
        <taxon>Caldicoprobacteraceae</taxon>
        <taxon>Caldicoprobacter</taxon>
    </lineage>
</organism>
<keyword evidence="6" id="KW-0239">DNA-directed DNA polymerase</keyword>
<dbReference type="PANTHER" id="PTHR11669:SF8">
    <property type="entry name" value="DNA POLYMERASE III SUBUNIT DELTA"/>
    <property type="match status" value="1"/>
</dbReference>